<evidence type="ECO:0000313" key="2">
    <source>
        <dbReference type="Proteomes" id="UP001055439"/>
    </source>
</evidence>
<accession>A0A9E7J8Q5</accession>
<keyword evidence="2" id="KW-1185">Reference proteome</keyword>
<proteinExistence type="predicted"/>
<sequence>ERTLVDGRFFALYDALPVRHFFLCCLSHSLATLEAFSLSLLQSSRRQGNAFGITAISGSITLCMLKRRSVGLDRTLATEG</sequence>
<name>A0A9E7J8Q5_9LILI</name>
<protein>
    <submittedName>
        <fullName evidence="1">Uncharacterized protein</fullName>
    </submittedName>
</protein>
<evidence type="ECO:0000313" key="1">
    <source>
        <dbReference type="EMBL" id="URD72164.1"/>
    </source>
</evidence>
<reference evidence="1" key="1">
    <citation type="submission" date="2022-05" db="EMBL/GenBank/DDBJ databases">
        <title>The Musa troglodytarum L. genome provides insights into the mechanism of non-climacteric behaviour and enrichment of carotenoids.</title>
        <authorList>
            <person name="Wang J."/>
        </authorList>
    </citation>
    <scope>NUCLEOTIDE SEQUENCE</scope>
    <source>
        <tissue evidence="1">Leaf</tissue>
    </source>
</reference>
<gene>
    <name evidence="1" type="ORF">MUK42_34254</name>
</gene>
<dbReference type="Proteomes" id="UP001055439">
    <property type="component" value="Chromosome 1"/>
</dbReference>
<dbReference type="EMBL" id="CP097502">
    <property type="protein sequence ID" value="URD72164.1"/>
    <property type="molecule type" value="Genomic_DNA"/>
</dbReference>
<feature type="non-terminal residue" evidence="1">
    <location>
        <position position="1"/>
    </location>
</feature>
<dbReference type="AlphaFoldDB" id="A0A9E7J8Q5"/>
<organism evidence="1 2">
    <name type="scientific">Musa troglodytarum</name>
    <name type="common">fe'i banana</name>
    <dbReference type="NCBI Taxonomy" id="320322"/>
    <lineage>
        <taxon>Eukaryota</taxon>
        <taxon>Viridiplantae</taxon>
        <taxon>Streptophyta</taxon>
        <taxon>Embryophyta</taxon>
        <taxon>Tracheophyta</taxon>
        <taxon>Spermatophyta</taxon>
        <taxon>Magnoliopsida</taxon>
        <taxon>Liliopsida</taxon>
        <taxon>Zingiberales</taxon>
        <taxon>Musaceae</taxon>
        <taxon>Musa</taxon>
    </lineage>
</organism>